<dbReference type="GO" id="GO:0004803">
    <property type="term" value="F:transposase activity"/>
    <property type="evidence" value="ECO:0007669"/>
    <property type="project" value="InterPro"/>
</dbReference>
<evidence type="ECO:0000259" key="3">
    <source>
        <dbReference type="Pfam" id="PF02371"/>
    </source>
</evidence>
<dbReference type="InterPro" id="IPR003346">
    <property type="entry name" value="Transposase_20"/>
</dbReference>
<dbReference type="GO" id="GO:0006313">
    <property type="term" value="P:DNA transposition"/>
    <property type="evidence" value="ECO:0007669"/>
    <property type="project" value="InterPro"/>
</dbReference>
<feature type="domain" description="Transposase IS110-like N-terminal" evidence="2">
    <location>
        <begin position="8"/>
        <end position="142"/>
    </location>
</feature>
<dbReference type="GO" id="GO:0003677">
    <property type="term" value="F:DNA binding"/>
    <property type="evidence" value="ECO:0007669"/>
    <property type="project" value="InterPro"/>
</dbReference>
<evidence type="ECO:0000256" key="1">
    <source>
        <dbReference type="SAM" id="MobiDB-lite"/>
    </source>
</evidence>
<dbReference type="Pfam" id="PF02371">
    <property type="entry name" value="Transposase_20"/>
    <property type="match status" value="1"/>
</dbReference>
<feature type="compositionally biased region" description="Basic and acidic residues" evidence="1">
    <location>
        <begin position="389"/>
        <end position="402"/>
    </location>
</feature>
<gene>
    <name evidence="4" type="ORF">CIT25_33250</name>
</gene>
<accession>A0AB36R000</accession>
<evidence type="ECO:0000259" key="2">
    <source>
        <dbReference type="Pfam" id="PF01548"/>
    </source>
</evidence>
<evidence type="ECO:0000313" key="5">
    <source>
        <dbReference type="Proteomes" id="UP000216215"/>
    </source>
</evidence>
<sequence>MDIHRVAAEVVSLLDGEIVKLGRVQMLRDKLEEFARKELTHDDHVVIEATGNAAAVAEVLSPYVDRIVIANPKQVHMIAHAKVKIDTIDATVLAKLYASGFLPEVWVPDPGTLALRRQVTRRTQLVRQRSRLKNLIQSILHAHLIPPCPHGNLVGISGRKWLTRQILPADERAAIERHLGLINQINEALTVVEADIAVHALQDPTIRRLMTLPGIDVTVAASVAAAIGDIRRFSDPQRLVAYLGLNPSVRQSGEGPAYHGRITKQGRGHARGMLVEAAWAAVRSPGPLRAFYKRIASRRGKHIAAVATARKLAMIIWHMLSKDADYIWARPALLARKFRSVELRAGLPTSHARRGTAFDYNIPAKRAEERSRIEKAEAAYAAATSRWRTRPERPKAVEKDAE</sequence>
<protein>
    <submittedName>
        <fullName evidence="4">IS110 family transposase</fullName>
    </submittedName>
</protein>
<dbReference type="EMBL" id="NPKI01000049">
    <property type="protein sequence ID" value="PAP97984.1"/>
    <property type="molecule type" value="Genomic_DNA"/>
</dbReference>
<comment type="caution">
    <text evidence="4">The sequence shown here is derived from an EMBL/GenBank/DDBJ whole genome shotgun (WGS) entry which is preliminary data.</text>
</comment>
<dbReference type="InterPro" id="IPR047650">
    <property type="entry name" value="Transpos_IS110"/>
</dbReference>
<keyword evidence="5" id="KW-1185">Reference proteome</keyword>
<feature type="region of interest" description="Disordered" evidence="1">
    <location>
        <begin position="382"/>
        <end position="402"/>
    </location>
</feature>
<dbReference type="NCBIfam" id="NF033542">
    <property type="entry name" value="transpos_IS110"/>
    <property type="match status" value="1"/>
</dbReference>
<dbReference type="Pfam" id="PF01548">
    <property type="entry name" value="DEDD_Tnp_IS110"/>
    <property type="match status" value="1"/>
</dbReference>
<evidence type="ECO:0000313" key="4">
    <source>
        <dbReference type="EMBL" id="PAP97984.1"/>
    </source>
</evidence>
<feature type="domain" description="Transposase IS116/IS110/IS902 C-terminal" evidence="3">
    <location>
        <begin position="207"/>
        <end position="293"/>
    </location>
</feature>
<dbReference type="PANTHER" id="PTHR33055">
    <property type="entry name" value="TRANSPOSASE FOR INSERTION SEQUENCE ELEMENT IS1111A"/>
    <property type="match status" value="1"/>
</dbReference>
<organism evidence="4 5">
    <name type="scientific">Mesorhizobium mediterraneum</name>
    <dbReference type="NCBI Taxonomy" id="43617"/>
    <lineage>
        <taxon>Bacteria</taxon>
        <taxon>Pseudomonadati</taxon>
        <taxon>Pseudomonadota</taxon>
        <taxon>Alphaproteobacteria</taxon>
        <taxon>Hyphomicrobiales</taxon>
        <taxon>Phyllobacteriaceae</taxon>
        <taxon>Mesorhizobium</taxon>
    </lineage>
</organism>
<dbReference type="InterPro" id="IPR002525">
    <property type="entry name" value="Transp_IS110-like_N"/>
</dbReference>
<reference evidence="5" key="1">
    <citation type="submission" date="2017-08" db="EMBL/GenBank/DDBJ databases">
        <title>Mesorhizobium wenxinae sp. nov., a novel rhizobial species isolated from root nodules of chickpea (Cicer arietinum L.).</title>
        <authorList>
            <person name="Zhang J."/>
        </authorList>
    </citation>
    <scope>NUCLEOTIDE SEQUENCE [LARGE SCALE GENOMIC DNA]</scope>
    <source>
        <strain evidence="5">USDA 3392</strain>
    </source>
</reference>
<dbReference type="AlphaFoldDB" id="A0AB36R000"/>
<dbReference type="Proteomes" id="UP000216215">
    <property type="component" value="Unassembled WGS sequence"/>
</dbReference>
<dbReference type="PANTHER" id="PTHR33055:SF15">
    <property type="entry name" value="TRANSPOSASE-RELATED"/>
    <property type="match status" value="1"/>
</dbReference>
<name>A0AB36R000_9HYPH</name>
<proteinExistence type="predicted"/>